<dbReference type="EMBL" id="JEMT01022697">
    <property type="protein sequence ID" value="EXX64916.1"/>
    <property type="molecule type" value="Genomic_DNA"/>
</dbReference>
<reference evidence="4 5" key="1">
    <citation type="submission" date="2014-02" db="EMBL/GenBank/DDBJ databases">
        <title>Single nucleus genome sequencing reveals high similarity among nuclei of an endomycorrhizal fungus.</title>
        <authorList>
            <person name="Lin K."/>
            <person name="Geurts R."/>
            <person name="Zhang Z."/>
            <person name="Limpens E."/>
            <person name="Saunders D.G."/>
            <person name="Mu D."/>
            <person name="Pang E."/>
            <person name="Cao H."/>
            <person name="Cha H."/>
            <person name="Lin T."/>
            <person name="Zhou Q."/>
            <person name="Shang Y."/>
            <person name="Li Y."/>
            <person name="Ivanov S."/>
            <person name="Sharma T."/>
            <person name="Velzen R.V."/>
            <person name="Ruijter N.D."/>
            <person name="Aanen D.K."/>
            <person name="Win J."/>
            <person name="Kamoun S."/>
            <person name="Bisseling T."/>
            <person name="Huang S."/>
        </authorList>
    </citation>
    <scope>NUCLEOTIDE SEQUENCE [LARGE SCALE GENOMIC DNA]</scope>
    <source>
        <strain evidence="5">DAOM197198w</strain>
    </source>
</reference>
<dbReference type="AlphaFoldDB" id="A0A015KY14"/>
<sequence>MSNNTESNIPVKFTENSNNEWINWIEEAIAKDYFKYYELNHFSNFQEIGFGGFGKVYRVNWKSSPNYLALKSFFNFNNVTIKEILKIQREVDFHENIIRFCGIATENQIDNSKKYWLVMEYADGGTLREYLKEHFDNLTWNNKFNMALQLACAILCLHDEGIIHHDLHSKNVLVHQNMVKLADFGLSKRIEESSNLSSTKLFGVIPYIDPKSFSKPYDVCLAINISQGLRETPIPDTPEDCVNIYTDCWNNEPDNRPTINQVVFKLNAIILKNNNMVIKDFRQTNDSYTNQLSSKQQLDLNAFEDPMNNSSHGELSKFIQEFNKMNTKEIDSSISSNINFMVTVDEMVELSDKLSVDDDELERLLIYNYLNNHNMTSQEIYIYLLNNQNHSNSIVLLGDFNYLGIEINIDKKKAFELYQVAANSGSIIAQYNLGCCYLHGNGDYKDYNKAFELFKKLAEREYSKGINYLGFCYRRGIGTDIDEKKAFELHHKATDLGNTIGINNLGHCYEEGIGTDIDGKKAFELYQKAADLGNAYGINNLGHCYKKGIGTDIDEKKAFELYQKVVDLGNAIGINNLGHCYEKGIGTDIDEKKAFELYQKVADLGNVIGINNLGHCYEKGIGTDIDGKKAFELYQKAADLGNTYGINNLGYCYEKGTGTDIDEKKAFELYQKAADLGNITAQYNLAFMYESGTGILKDINQAIYWYKKSALQGDKDAQNRLEQIHAK</sequence>
<dbReference type="Pfam" id="PF08238">
    <property type="entry name" value="Sel1"/>
    <property type="match status" value="9"/>
</dbReference>
<dbReference type="InterPro" id="IPR000719">
    <property type="entry name" value="Prot_kinase_dom"/>
</dbReference>
<dbReference type="InterPro" id="IPR011990">
    <property type="entry name" value="TPR-like_helical_dom_sf"/>
</dbReference>
<name>A0A015KY14_RHIIW</name>
<dbReference type="GO" id="GO:0005524">
    <property type="term" value="F:ATP binding"/>
    <property type="evidence" value="ECO:0007669"/>
    <property type="project" value="UniProtKB-UniRule"/>
</dbReference>
<dbReference type="PANTHER" id="PTHR11102">
    <property type="entry name" value="SEL-1-LIKE PROTEIN"/>
    <property type="match status" value="1"/>
</dbReference>
<dbReference type="SMART" id="SM00671">
    <property type="entry name" value="SEL1"/>
    <property type="match status" value="9"/>
</dbReference>
<dbReference type="GO" id="GO:0004672">
    <property type="term" value="F:protein kinase activity"/>
    <property type="evidence" value="ECO:0007669"/>
    <property type="project" value="InterPro"/>
</dbReference>
<gene>
    <name evidence="4" type="ORF">RirG_138310</name>
</gene>
<protein>
    <submittedName>
        <fullName evidence="4">Skt5p</fullName>
    </submittedName>
</protein>
<feature type="domain" description="Protein kinase" evidence="3">
    <location>
        <begin position="42"/>
        <end position="270"/>
    </location>
</feature>
<dbReference type="SUPFAM" id="SSF56112">
    <property type="entry name" value="Protein kinase-like (PK-like)"/>
    <property type="match status" value="1"/>
</dbReference>
<dbReference type="InterPro" id="IPR050767">
    <property type="entry name" value="Sel1_AlgK"/>
</dbReference>
<comment type="caution">
    <text evidence="4">The sequence shown here is derived from an EMBL/GenBank/DDBJ whole genome shotgun (WGS) entry which is preliminary data.</text>
</comment>
<dbReference type="PROSITE" id="PS50011">
    <property type="entry name" value="PROTEIN_KINASE_DOM"/>
    <property type="match status" value="1"/>
</dbReference>
<evidence type="ECO:0000259" key="3">
    <source>
        <dbReference type="PROSITE" id="PS50011"/>
    </source>
</evidence>
<dbReference type="Gene3D" id="1.25.40.10">
    <property type="entry name" value="Tetratricopeptide repeat domain"/>
    <property type="match status" value="2"/>
</dbReference>
<dbReference type="SUPFAM" id="SSF81901">
    <property type="entry name" value="HCP-like"/>
    <property type="match status" value="2"/>
</dbReference>
<dbReference type="Pfam" id="PF00069">
    <property type="entry name" value="Pkinase"/>
    <property type="match status" value="1"/>
</dbReference>
<comment type="similarity">
    <text evidence="1">Belongs to the sel-1 family.</text>
</comment>
<feature type="binding site" evidence="2">
    <location>
        <position position="71"/>
    </location>
    <ligand>
        <name>ATP</name>
        <dbReference type="ChEBI" id="CHEBI:30616"/>
    </ligand>
</feature>
<dbReference type="InterPro" id="IPR011009">
    <property type="entry name" value="Kinase-like_dom_sf"/>
</dbReference>
<dbReference type="PROSITE" id="PS00107">
    <property type="entry name" value="PROTEIN_KINASE_ATP"/>
    <property type="match status" value="1"/>
</dbReference>
<dbReference type="Proteomes" id="UP000022910">
    <property type="component" value="Unassembled WGS sequence"/>
</dbReference>
<keyword evidence="5" id="KW-1185">Reference proteome</keyword>
<evidence type="ECO:0000313" key="5">
    <source>
        <dbReference type="Proteomes" id="UP000022910"/>
    </source>
</evidence>
<proteinExistence type="inferred from homology"/>
<dbReference type="Gene3D" id="1.10.510.10">
    <property type="entry name" value="Transferase(Phosphotransferase) domain 1"/>
    <property type="match status" value="1"/>
</dbReference>
<dbReference type="PANTHER" id="PTHR11102:SF160">
    <property type="entry name" value="ERAD-ASSOCIATED E3 UBIQUITIN-PROTEIN LIGASE COMPONENT HRD3"/>
    <property type="match status" value="1"/>
</dbReference>
<organism evidence="4 5">
    <name type="scientific">Rhizophagus irregularis (strain DAOM 197198w)</name>
    <name type="common">Glomus intraradices</name>
    <dbReference type="NCBI Taxonomy" id="1432141"/>
    <lineage>
        <taxon>Eukaryota</taxon>
        <taxon>Fungi</taxon>
        <taxon>Fungi incertae sedis</taxon>
        <taxon>Mucoromycota</taxon>
        <taxon>Glomeromycotina</taxon>
        <taxon>Glomeromycetes</taxon>
        <taxon>Glomerales</taxon>
        <taxon>Glomeraceae</taxon>
        <taxon>Rhizophagus</taxon>
    </lineage>
</organism>
<keyword evidence="2" id="KW-0067">ATP-binding</keyword>
<keyword evidence="2" id="KW-0547">Nucleotide-binding</keyword>
<evidence type="ECO:0000256" key="1">
    <source>
        <dbReference type="ARBA" id="ARBA00038101"/>
    </source>
</evidence>
<evidence type="ECO:0000313" key="4">
    <source>
        <dbReference type="EMBL" id="EXX64916.1"/>
    </source>
</evidence>
<dbReference type="InterPro" id="IPR006597">
    <property type="entry name" value="Sel1-like"/>
</dbReference>
<evidence type="ECO:0000256" key="2">
    <source>
        <dbReference type="PROSITE-ProRule" id="PRU10141"/>
    </source>
</evidence>
<dbReference type="HOGENOM" id="CLU_000288_7_12_1"/>
<dbReference type="InterPro" id="IPR017441">
    <property type="entry name" value="Protein_kinase_ATP_BS"/>
</dbReference>
<accession>A0A015KY14</accession>